<dbReference type="PANTHER" id="PTHR13370">
    <property type="entry name" value="RNA METHYLASE-RELATED"/>
    <property type="match status" value="1"/>
</dbReference>
<keyword evidence="6" id="KW-0238">DNA-binding</keyword>
<name>A0A9D1EX93_9BACT</name>
<dbReference type="GO" id="GO:0005737">
    <property type="term" value="C:cytoplasm"/>
    <property type="evidence" value="ECO:0007669"/>
    <property type="project" value="TreeGrafter"/>
</dbReference>
<dbReference type="SUPFAM" id="SSF53335">
    <property type="entry name" value="S-adenosyl-L-methionine-dependent methyltransferases"/>
    <property type="match status" value="1"/>
</dbReference>
<keyword evidence="5" id="KW-0680">Restriction system</keyword>
<dbReference type="InterPro" id="IPR002941">
    <property type="entry name" value="DNA_methylase_N4/N6"/>
</dbReference>
<evidence type="ECO:0000256" key="1">
    <source>
        <dbReference type="ARBA" id="ARBA00010203"/>
    </source>
</evidence>
<reference evidence="10" key="2">
    <citation type="journal article" date="2021" name="PeerJ">
        <title>Extensive microbial diversity within the chicken gut microbiome revealed by metagenomics and culture.</title>
        <authorList>
            <person name="Gilroy R."/>
            <person name="Ravi A."/>
            <person name="Getino M."/>
            <person name="Pursley I."/>
            <person name="Horton D.L."/>
            <person name="Alikhan N.F."/>
            <person name="Baker D."/>
            <person name="Gharbi K."/>
            <person name="Hall N."/>
            <person name="Watson M."/>
            <person name="Adriaenssens E.M."/>
            <person name="Foster-Nyarko E."/>
            <person name="Jarju S."/>
            <person name="Secka A."/>
            <person name="Antonio M."/>
            <person name="Oren A."/>
            <person name="Chaudhuri R.R."/>
            <person name="La Ragione R."/>
            <person name="Hildebrand F."/>
            <person name="Pallen M.J."/>
        </authorList>
    </citation>
    <scope>NUCLEOTIDE SEQUENCE</scope>
    <source>
        <strain evidence="10">6276</strain>
    </source>
</reference>
<comment type="catalytic activity">
    <reaction evidence="7">
        <text>a 2'-deoxycytidine in DNA + S-adenosyl-L-methionine = an N(4)-methyl-2'-deoxycytidine in DNA + S-adenosyl-L-homocysteine + H(+)</text>
        <dbReference type="Rhea" id="RHEA:16857"/>
        <dbReference type="Rhea" id="RHEA-COMP:11369"/>
        <dbReference type="Rhea" id="RHEA-COMP:13674"/>
        <dbReference type="ChEBI" id="CHEBI:15378"/>
        <dbReference type="ChEBI" id="CHEBI:57856"/>
        <dbReference type="ChEBI" id="CHEBI:59789"/>
        <dbReference type="ChEBI" id="CHEBI:85452"/>
        <dbReference type="ChEBI" id="CHEBI:137933"/>
        <dbReference type="EC" id="2.1.1.113"/>
    </reaction>
</comment>
<keyword evidence="2" id="KW-0489">Methyltransferase</keyword>
<dbReference type="AlphaFoldDB" id="A0A9D1EX93"/>
<evidence type="ECO:0000256" key="6">
    <source>
        <dbReference type="ARBA" id="ARBA00023125"/>
    </source>
</evidence>
<dbReference type="GO" id="GO:0015667">
    <property type="term" value="F:site-specific DNA-methyltransferase (cytosine-N4-specific) activity"/>
    <property type="evidence" value="ECO:0007669"/>
    <property type="project" value="UniProtKB-EC"/>
</dbReference>
<dbReference type="Gene3D" id="3.40.50.150">
    <property type="entry name" value="Vaccinia Virus protein VP39"/>
    <property type="match status" value="1"/>
</dbReference>
<feature type="domain" description="DNA methylase N-4/N-6" evidence="9">
    <location>
        <begin position="27"/>
        <end position="248"/>
    </location>
</feature>
<comment type="similarity">
    <text evidence="1">Belongs to the N(4)/N(6)-methyltransferase family. N(4) subfamily.</text>
</comment>
<reference evidence="10" key="1">
    <citation type="submission" date="2020-10" db="EMBL/GenBank/DDBJ databases">
        <authorList>
            <person name="Gilroy R."/>
        </authorList>
    </citation>
    <scope>NUCLEOTIDE SEQUENCE</scope>
    <source>
        <strain evidence="10">6276</strain>
    </source>
</reference>
<evidence type="ECO:0000313" key="11">
    <source>
        <dbReference type="Proteomes" id="UP000823928"/>
    </source>
</evidence>
<dbReference type="GO" id="GO:0003677">
    <property type="term" value="F:DNA binding"/>
    <property type="evidence" value="ECO:0007669"/>
    <property type="project" value="UniProtKB-KW"/>
</dbReference>
<dbReference type="InterPro" id="IPR017985">
    <property type="entry name" value="MeTrfase_CN4_CS"/>
</dbReference>
<evidence type="ECO:0000256" key="4">
    <source>
        <dbReference type="ARBA" id="ARBA00022691"/>
    </source>
</evidence>
<dbReference type="PRINTS" id="PR00508">
    <property type="entry name" value="S21N4MTFRASE"/>
</dbReference>
<dbReference type="GO" id="GO:0008170">
    <property type="term" value="F:N-methyltransferase activity"/>
    <property type="evidence" value="ECO:0007669"/>
    <property type="project" value="InterPro"/>
</dbReference>
<evidence type="ECO:0000256" key="8">
    <source>
        <dbReference type="RuleBase" id="RU362026"/>
    </source>
</evidence>
<sequence>MMIKTDNLYVDFGDSRNLLKTIPDESVKLVVTSPPYNIGKPYGKYKDKIPLNEWKELISEVTKEIYRILTPDGSFFLNLSPVPFGEEKEILPLPYIGYDIMKSVGFYIRNIITWTFNNMQNCVQRLSGRYENIVWGVKSLQNYVFNLDEVRIPYITQNDKRLEGGSGRNPTDVWYFNRVNNMTKGKLGLSHPTVYPIEMIERIIKMSSNLNDTVLDPFLGSGTTVVAALKLGRKGIGFELDQTYESEILKRIKTEATNIQPSLFDLINKSKRDGN</sequence>
<evidence type="ECO:0000259" key="9">
    <source>
        <dbReference type="Pfam" id="PF01555"/>
    </source>
</evidence>
<evidence type="ECO:0000256" key="3">
    <source>
        <dbReference type="ARBA" id="ARBA00022679"/>
    </source>
</evidence>
<dbReference type="GO" id="GO:0009307">
    <property type="term" value="P:DNA restriction-modification system"/>
    <property type="evidence" value="ECO:0007669"/>
    <property type="project" value="UniProtKB-KW"/>
</dbReference>
<dbReference type="Pfam" id="PF01555">
    <property type="entry name" value="N6_N4_Mtase"/>
    <property type="match status" value="1"/>
</dbReference>
<keyword evidence="4" id="KW-0949">S-adenosyl-L-methionine</keyword>
<protein>
    <recommendedName>
        <fullName evidence="8">Methyltransferase</fullName>
        <ecNumber evidence="8">2.1.1.-</ecNumber>
    </recommendedName>
</protein>
<dbReference type="EC" id="2.1.1.-" evidence="8"/>
<keyword evidence="3" id="KW-0808">Transferase</keyword>
<dbReference type="PANTHER" id="PTHR13370:SF3">
    <property type="entry name" value="TRNA (GUANINE(10)-N2)-METHYLTRANSFERASE HOMOLOG"/>
    <property type="match status" value="1"/>
</dbReference>
<evidence type="ECO:0000256" key="7">
    <source>
        <dbReference type="ARBA" id="ARBA00049120"/>
    </source>
</evidence>
<dbReference type="InterPro" id="IPR029063">
    <property type="entry name" value="SAM-dependent_MTases_sf"/>
</dbReference>
<comment type="caution">
    <text evidence="10">The sequence shown here is derived from an EMBL/GenBank/DDBJ whole genome shotgun (WGS) entry which is preliminary data.</text>
</comment>
<dbReference type="PROSITE" id="PS00093">
    <property type="entry name" value="N4_MTASE"/>
    <property type="match status" value="1"/>
</dbReference>
<evidence type="ECO:0000256" key="2">
    <source>
        <dbReference type="ARBA" id="ARBA00022603"/>
    </source>
</evidence>
<proteinExistence type="inferred from homology"/>
<dbReference type="Proteomes" id="UP000823928">
    <property type="component" value="Unassembled WGS sequence"/>
</dbReference>
<evidence type="ECO:0000256" key="5">
    <source>
        <dbReference type="ARBA" id="ARBA00022747"/>
    </source>
</evidence>
<dbReference type="InterPro" id="IPR001091">
    <property type="entry name" value="RM_Methyltransferase"/>
</dbReference>
<accession>A0A9D1EX93</accession>
<dbReference type="EMBL" id="DVIU01000003">
    <property type="protein sequence ID" value="HIS35017.1"/>
    <property type="molecule type" value="Genomic_DNA"/>
</dbReference>
<dbReference type="GO" id="GO:0032259">
    <property type="term" value="P:methylation"/>
    <property type="evidence" value="ECO:0007669"/>
    <property type="project" value="UniProtKB-KW"/>
</dbReference>
<evidence type="ECO:0000313" key="10">
    <source>
        <dbReference type="EMBL" id="HIS35017.1"/>
    </source>
</evidence>
<organism evidence="10 11">
    <name type="scientific">Candidatus Scatousia excrementigallinarum</name>
    <dbReference type="NCBI Taxonomy" id="2840935"/>
    <lineage>
        <taxon>Bacteria</taxon>
        <taxon>Candidatus Scatousia</taxon>
    </lineage>
</organism>
<gene>
    <name evidence="10" type="ORF">IAC10_00095</name>
</gene>